<accession>A0A1G8GFR5</accession>
<sequence>MITKTIQITEVKVDELADKVADKLLFKIEDYLKELSKSKNDELLTRQEVADYLRISLVTIHSWNKHGILNPIRMGNRILYKKQDILDVLEEQSINKKR</sequence>
<dbReference type="SUPFAM" id="SSF46955">
    <property type="entry name" value="Putative DNA-binding domain"/>
    <property type="match status" value="1"/>
</dbReference>
<dbReference type="InterPro" id="IPR009061">
    <property type="entry name" value="DNA-bd_dom_put_sf"/>
</dbReference>
<dbReference type="RefSeq" id="WP_092468864.1">
    <property type="nucleotide sequence ID" value="NZ_FNCZ01000005.1"/>
</dbReference>
<gene>
    <name evidence="2" type="ORF">SAMN04489796_105200</name>
</gene>
<name>A0A1G8GFR5_9FLAO</name>
<proteinExistence type="predicted"/>
<evidence type="ECO:0000313" key="2">
    <source>
        <dbReference type="EMBL" id="SDH93232.1"/>
    </source>
</evidence>
<keyword evidence="3" id="KW-1185">Reference proteome</keyword>
<feature type="domain" description="Helix-turn-helix" evidence="1">
    <location>
        <begin position="43"/>
        <end position="93"/>
    </location>
</feature>
<dbReference type="AlphaFoldDB" id="A0A1G8GFR5"/>
<dbReference type="OrthoDB" id="1097811at2"/>
<dbReference type="InterPro" id="IPR041657">
    <property type="entry name" value="HTH_17"/>
</dbReference>
<dbReference type="Pfam" id="PF12728">
    <property type="entry name" value="HTH_17"/>
    <property type="match status" value="1"/>
</dbReference>
<evidence type="ECO:0000259" key="1">
    <source>
        <dbReference type="Pfam" id="PF12728"/>
    </source>
</evidence>
<dbReference type="Proteomes" id="UP000199492">
    <property type="component" value="Unassembled WGS sequence"/>
</dbReference>
<dbReference type="EMBL" id="FNCZ01000005">
    <property type="protein sequence ID" value="SDH93232.1"/>
    <property type="molecule type" value="Genomic_DNA"/>
</dbReference>
<evidence type="ECO:0000313" key="3">
    <source>
        <dbReference type="Proteomes" id="UP000199492"/>
    </source>
</evidence>
<dbReference type="Gene3D" id="1.10.1660.10">
    <property type="match status" value="1"/>
</dbReference>
<reference evidence="3" key="1">
    <citation type="submission" date="2016-10" db="EMBL/GenBank/DDBJ databases">
        <authorList>
            <person name="Varghese N."/>
            <person name="Submissions S."/>
        </authorList>
    </citation>
    <scope>NUCLEOTIDE SEQUENCE [LARGE SCALE GENOMIC DNA]</scope>
    <source>
        <strain evidence="3">DSM 15363</strain>
    </source>
</reference>
<protein>
    <submittedName>
        <fullName evidence="2">DNA binding domain-containing protein, excisionase family</fullName>
    </submittedName>
</protein>
<organism evidence="2 3">
    <name type="scientific">Winogradskyella thalassocola</name>
    <dbReference type="NCBI Taxonomy" id="262004"/>
    <lineage>
        <taxon>Bacteria</taxon>
        <taxon>Pseudomonadati</taxon>
        <taxon>Bacteroidota</taxon>
        <taxon>Flavobacteriia</taxon>
        <taxon>Flavobacteriales</taxon>
        <taxon>Flavobacteriaceae</taxon>
        <taxon>Winogradskyella</taxon>
    </lineage>
</organism>